<keyword evidence="2" id="KW-1185">Reference proteome</keyword>
<sequence length="139" mass="15721">MLRQTVHSHLKFFRAQIPTLSDFLQSDSLSERQPSSDLAFCHNSADSKWWNSFDSHALDSFPCYFVDLQLVLLRVFLLVALCQLRLNTADSVMSQWHWLPSSPYLVDISLFSAVTASSAQSHRCARLIQSRCSASPTPS</sequence>
<protein>
    <submittedName>
        <fullName evidence="1">Uncharacterized protein</fullName>
    </submittedName>
</protein>
<reference evidence="1 2" key="1">
    <citation type="submission" date="2021-06" db="EMBL/GenBank/DDBJ databases">
        <title>Caerostris extrusa draft genome.</title>
        <authorList>
            <person name="Kono N."/>
            <person name="Arakawa K."/>
        </authorList>
    </citation>
    <scope>NUCLEOTIDE SEQUENCE [LARGE SCALE GENOMIC DNA]</scope>
</reference>
<evidence type="ECO:0000313" key="2">
    <source>
        <dbReference type="Proteomes" id="UP001054945"/>
    </source>
</evidence>
<dbReference type="AlphaFoldDB" id="A0AAV4PKD5"/>
<name>A0AAV4PKD5_CAEEX</name>
<gene>
    <name evidence="1" type="ORF">CEXT_585411</name>
</gene>
<accession>A0AAV4PKD5</accession>
<organism evidence="1 2">
    <name type="scientific">Caerostris extrusa</name>
    <name type="common">Bark spider</name>
    <name type="synonym">Caerostris bankana</name>
    <dbReference type="NCBI Taxonomy" id="172846"/>
    <lineage>
        <taxon>Eukaryota</taxon>
        <taxon>Metazoa</taxon>
        <taxon>Ecdysozoa</taxon>
        <taxon>Arthropoda</taxon>
        <taxon>Chelicerata</taxon>
        <taxon>Arachnida</taxon>
        <taxon>Araneae</taxon>
        <taxon>Araneomorphae</taxon>
        <taxon>Entelegynae</taxon>
        <taxon>Araneoidea</taxon>
        <taxon>Araneidae</taxon>
        <taxon>Caerostris</taxon>
    </lineage>
</organism>
<comment type="caution">
    <text evidence="1">The sequence shown here is derived from an EMBL/GenBank/DDBJ whole genome shotgun (WGS) entry which is preliminary data.</text>
</comment>
<proteinExistence type="predicted"/>
<dbReference type="EMBL" id="BPLR01004616">
    <property type="protein sequence ID" value="GIX96176.1"/>
    <property type="molecule type" value="Genomic_DNA"/>
</dbReference>
<evidence type="ECO:0000313" key="1">
    <source>
        <dbReference type="EMBL" id="GIX96176.1"/>
    </source>
</evidence>
<dbReference type="Proteomes" id="UP001054945">
    <property type="component" value="Unassembled WGS sequence"/>
</dbReference>